<comment type="caution">
    <text evidence="3">The sequence shown here is derived from an EMBL/GenBank/DDBJ whole genome shotgun (WGS) entry which is preliminary data.</text>
</comment>
<dbReference type="InterPro" id="IPR036259">
    <property type="entry name" value="MFS_trans_sf"/>
</dbReference>
<dbReference type="Gene3D" id="1.20.1250.20">
    <property type="entry name" value="MFS general substrate transporter like domains"/>
    <property type="match status" value="1"/>
</dbReference>
<organism evidence="3 4">
    <name type="scientific">Marchantia polymorpha subsp. ruderalis</name>
    <dbReference type="NCBI Taxonomy" id="1480154"/>
    <lineage>
        <taxon>Eukaryota</taxon>
        <taxon>Viridiplantae</taxon>
        <taxon>Streptophyta</taxon>
        <taxon>Embryophyta</taxon>
        <taxon>Marchantiophyta</taxon>
        <taxon>Marchantiopsida</taxon>
        <taxon>Marchantiidae</taxon>
        <taxon>Marchantiales</taxon>
        <taxon>Marchantiaceae</taxon>
        <taxon>Marchantia</taxon>
    </lineage>
</organism>
<dbReference type="PANTHER" id="PTHR11654">
    <property type="entry name" value="OLIGOPEPTIDE TRANSPORTER-RELATED"/>
    <property type="match status" value="1"/>
</dbReference>
<sequence length="477" mass="52254">MGTCFSVLIRMELAQPGNQILGGNHQLYNGAPGYTSSDKKSYPLFFVPSRLANKLGHRLNLQRRHSNMAYSGAASFNRGTAGLPRLGRPERAEGRARITDLTRNARITVDLLSQAAHYGKSTISKPLRRSELCTIHCVCTVPGKMWGTLHRYQLSNQLIAQGPNPSGSKIFLGFTKKGSKCLPDTKNKDYVGAGKITRPNRDGFRRARNSCGFLQSSLAVKEPSSRSYCSIPEVSDNETSSRSNGSARPAPKAAWSDRVRMSVSEQIQAYLGPDNRYNGLIHIISDPTFLALCYESIRGKPGTSGSDAKPLDGPEWFVQGITHRNSVSSREGSGSSFERTGPQLTVLVNKMAQVVDSSILIELSVSDSLVTRDGTRNYKGEPANKQRTGGCRVLPFIFSAEFAERTVFVGVTLNIITYLFTVKHIHLADAANMATNFLGASYVFTLVGGFLADTFIGRYWTIIIFILVQTLVGIQLL</sequence>
<name>A0A176W0Z2_MARPO</name>
<dbReference type="SUPFAM" id="SSF103473">
    <property type="entry name" value="MFS general substrate transporter"/>
    <property type="match status" value="1"/>
</dbReference>
<reference evidence="3" key="1">
    <citation type="submission" date="2016-03" db="EMBL/GenBank/DDBJ databases">
        <title>Mechanisms controlling the formation of the plant cell surface in tip-growing cells are functionally conserved among land plants.</title>
        <authorList>
            <person name="Honkanen S."/>
            <person name="Jones V.A."/>
            <person name="Morieri G."/>
            <person name="Champion C."/>
            <person name="Hetherington A.J."/>
            <person name="Kelly S."/>
            <person name="Saint-Marcoux D."/>
            <person name="Proust H."/>
            <person name="Prescott H."/>
            <person name="Dolan L."/>
        </authorList>
    </citation>
    <scope>NUCLEOTIDE SEQUENCE [LARGE SCALE GENOMIC DNA]</scope>
    <source>
        <tissue evidence="3">Whole gametophyte</tissue>
    </source>
</reference>
<dbReference type="EMBL" id="LVLJ01002120">
    <property type="protein sequence ID" value="OAE26734.1"/>
    <property type="molecule type" value="Genomic_DNA"/>
</dbReference>
<protein>
    <submittedName>
        <fullName evidence="3">Uncharacterized protein</fullName>
    </submittedName>
</protein>
<dbReference type="AlphaFoldDB" id="A0A176W0Z2"/>
<accession>A0A176W0Z2</accession>
<feature type="region of interest" description="Disordered" evidence="1">
    <location>
        <begin position="228"/>
        <end position="256"/>
    </location>
</feature>
<keyword evidence="2" id="KW-0472">Membrane</keyword>
<proteinExistence type="predicted"/>
<feature type="transmembrane region" description="Helical" evidence="2">
    <location>
        <begin position="458"/>
        <end position="476"/>
    </location>
</feature>
<evidence type="ECO:0000313" key="3">
    <source>
        <dbReference type="EMBL" id="OAE26734.1"/>
    </source>
</evidence>
<evidence type="ECO:0000256" key="1">
    <source>
        <dbReference type="SAM" id="MobiDB-lite"/>
    </source>
</evidence>
<evidence type="ECO:0000256" key="2">
    <source>
        <dbReference type="SAM" id="Phobius"/>
    </source>
</evidence>
<feature type="transmembrane region" description="Helical" evidence="2">
    <location>
        <begin position="433"/>
        <end position="452"/>
    </location>
</feature>
<gene>
    <name evidence="3" type="ORF">AXG93_2471s1020</name>
</gene>
<evidence type="ECO:0000313" key="4">
    <source>
        <dbReference type="Proteomes" id="UP000077202"/>
    </source>
</evidence>
<keyword evidence="2" id="KW-1133">Transmembrane helix</keyword>
<keyword evidence="2" id="KW-0812">Transmembrane</keyword>
<dbReference type="Proteomes" id="UP000077202">
    <property type="component" value="Unassembled WGS sequence"/>
</dbReference>
<feature type="compositionally biased region" description="Polar residues" evidence="1">
    <location>
        <begin position="237"/>
        <end position="246"/>
    </location>
</feature>
<keyword evidence="4" id="KW-1185">Reference proteome</keyword>